<evidence type="ECO:0000256" key="5">
    <source>
        <dbReference type="ARBA" id="ARBA00023002"/>
    </source>
</evidence>
<keyword evidence="5" id="KW-0560">Oxidoreductase</keyword>
<dbReference type="FunFam" id="3.40.50.720:FF:000039">
    <property type="entry name" value="Alcohol dehydrogenase AdhP"/>
    <property type="match status" value="1"/>
</dbReference>
<dbReference type="GO" id="GO:0008270">
    <property type="term" value="F:zinc ion binding"/>
    <property type="evidence" value="ECO:0007669"/>
    <property type="project" value="InterPro"/>
</dbReference>
<protein>
    <recommendedName>
        <fullName evidence="8">Enoyl reductase (ER) domain-containing protein</fullName>
    </recommendedName>
</protein>
<dbReference type="InterPro" id="IPR036291">
    <property type="entry name" value="NAD(P)-bd_dom_sf"/>
</dbReference>
<dbReference type="Proteomes" id="UP000053095">
    <property type="component" value="Unassembled WGS sequence"/>
</dbReference>
<dbReference type="Pfam" id="PF08240">
    <property type="entry name" value="ADH_N"/>
    <property type="match status" value="1"/>
</dbReference>
<sequence length="352" mass="37450">MANNLSIPNYQTALWVNKPGPDAELELHKDVPVPTLKSNEILVKIQYSGLCHSDIYNISGAHPMGVHIPGHEGIGTVVKLGSDVGNERALGQRVGIKWIHETCGDCEICERDSTACPNQHNSGRDRPGTLQEYVAVPAKHASPIPDGISGHLAAPLLCAGLTMFSAVNKTNTRKGDFLIITGAGGGLGHLGVQIANRRGLKVIAIDAESKRQFCIENGAKHFMPFTHPNIEDEIRKITGHGGAHAIVCCAGAETGYNQAPRLLRRGGTMVCVGLPANTAYKIPIGPFDMVVQGLRILGSSVGTEAELQELLALAEKGDILPVTHVLPLEKFEDAVEAVRTSAVPGKMVLKMG</sequence>
<evidence type="ECO:0000256" key="1">
    <source>
        <dbReference type="ARBA" id="ARBA00001947"/>
    </source>
</evidence>
<comment type="cofactor">
    <cofactor evidence="1 7">
        <name>Zn(2+)</name>
        <dbReference type="ChEBI" id="CHEBI:29105"/>
    </cofactor>
</comment>
<dbReference type="SMART" id="SM00829">
    <property type="entry name" value="PKS_ER"/>
    <property type="match status" value="1"/>
</dbReference>
<keyword evidence="3 7" id="KW-0479">Metal-binding</keyword>
<evidence type="ECO:0000256" key="2">
    <source>
        <dbReference type="ARBA" id="ARBA00008072"/>
    </source>
</evidence>
<dbReference type="SUPFAM" id="SSF51735">
    <property type="entry name" value="NAD(P)-binding Rossmann-fold domains"/>
    <property type="match status" value="1"/>
</dbReference>
<feature type="domain" description="Enoyl reductase (ER)" evidence="8">
    <location>
        <begin position="20"/>
        <end position="349"/>
    </location>
</feature>
<dbReference type="GO" id="GO:0004022">
    <property type="term" value="F:alcohol dehydrogenase (NAD+) activity"/>
    <property type="evidence" value="ECO:0007669"/>
    <property type="project" value="TreeGrafter"/>
</dbReference>
<evidence type="ECO:0000259" key="8">
    <source>
        <dbReference type="SMART" id="SM00829"/>
    </source>
</evidence>
<evidence type="ECO:0000256" key="7">
    <source>
        <dbReference type="RuleBase" id="RU361277"/>
    </source>
</evidence>
<keyword evidence="10" id="KW-1185">Reference proteome</keyword>
<evidence type="ECO:0000256" key="4">
    <source>
        <dbReference type="ARBA" id="ARBA00022833"/>
    </source>
</evidence>
<dbReference type="InterPro" id="IPR013149">
    <property type="entry name" value="ADH-like_C"/>
</dbReference>
<dbReference type="InterPro" id="IPR011032">
    <property type="entry name" value="GroES-like_sf"/>
</dbReference>
<dbReference type="CDD" id="cd08297">
    <property type="entry name" value="CAD3"/>
    <property type="match status" value="1"/>
</dbReference>
<dbReference type="InterPro" id="IPR002328">
    <property type="entry name" value="ADH_Zn_CS"/>
</dbReference>
<proteinExistence type="inferred from homology"/>
<dbReference type="InterPro" id="IPR013154">
    <property type="entry name" value="ADH-like_N"/>
</dbReference>
<evidence type="ECO:0000313" key="10">
    <source>
        <dbReference type="Proteomes" id="UP000053095"/>
    </source>
</evidence>
<evidence type="ECO:0000313" key="9">
    <source>
        <dbReference type="EMBL" id="GAM36366.1"/>
    </source>
</evidence>
<accession>A0A510NVT0</accession>
<organism evidence="9 10">
    <name type="scientific">Talaromyces pinophilus</name>
    <name type="common">Penicillium pinophilum</name>
    <dbReference type="NCBI Taxonomy" id="128442"/>
    <lineage>
        <taxon>Eukaryota</taxon>
        <taxon>Fungi</taxon>
        <taxon>Dikarya</taxon>
        <taxon>Ascomycota</taxon>
        <taxon>Pezizomycotina</taxon>
        <taxon>Eurotiomycetes</taxon>
        <taxon>Eurotiomycetidae</taxon>
        <taxon>Eurotiales</taxon>
        <taxon>Trichocomaceae</taxon>
        <taxon>Talaromyces</taxon>
        <taxon>Talaromyces sect. Talaromyces</taxon>
    </lineage>
</organism>
<keyword evidence="4 7" id="KW-0862">Zinc</keyword>
<reference evidence="10" key="1">
    <citation type="journal article" date="2015" name="Genome Announc.">
        <title>Draft genome sequence of Talaromyces cellulolyticus strain Y-94, a source of lignocellulosic biomass-degrading enzymes.</title>
        <authorList>
            <person name="Fujii T."/>
            <person name="Koike H."/>
            <person name="Sawayama S."/>
            <person name="Yano S."/>
            <person name="Inoue H."/>
        </authorList>
    </citation>
    <scope>NUCLEOTIDE SEQUENCE [LARGE SCALE GENOMIC DNA]</scope>
    <source>
        <strain evidence="10">Y-94</strain>
    </source>
</reference>
<dbReference type="EMBL" id="DF933814">
    <property type="protein sequence ID" value="GAM36366.1"/>
    <property type="molecule type" value="Genomic_DNA"/>
</dbReference>
<dbReference type="PANTHER" id="PTHR42940">
    <property type="entry name" value="ALCOHOL DEHYDROGENASE 1-RELATED"/>
    <property type="match status" value="1"/>
</dbReference>
<dbReference type="Gene3D" id="3.90.180.10">
    <property type="entry name" value="Medium-chain alcohol dehydrogenases, catalytic domain"/>
    <property type="match status" value="1"/>
</dbReference>
<comment type="similarity">
    <text evidence="2 7">Belongs to the zinc-containing alcohol dehydrogenase family.</text>
</comment>
<dbReference type="InterPro" id="IPR020843">
    <property type="entry name" value="ER"/>
</dbReference>
<dbReference type="Pfam" id="PF00107">
    <property type="entry name" value="ADH_zinc_N"/>
    <property type="match status" value="1"/>
</dbReference>
<keyword evidence="6" id="KW-0520">NAD</keyword>
<dbReference type="Gene3D" id="3.40.50.720">
    <property type="entry name" value="NAD(P)-binding Rossmann-like Domain"/>
    <property type="match status" value="1"/>
</dbReference>
<name>A0A510NVT0_TALPI</name>
<evidence type="ECO:0000256" key="6">
    <source>
        <dbReference type="ARBA" id="ARBA00023027"/>
    </source>
</evidence>
<dbReference type="PROSITE" id="PS00059">
    <property type="entry name" value="ADH_ZINC"/>
    <property type="match status" value="1"/>
</dbReference>
<evidence type="ECO:0000256" key="3">
    <source>
        <dbReference type="ARBA" id="ARBA00022723"/>
    </source>
</evidence>
<dbReference type="SUPFAM" id="SSF50129">
    <property type="entry name" value="GroES-like"/>
    <property type="match status" value="1"/>
</dbReference>
<dbReference type="AlphaFoldDB" id="A0A510NVT0"/>
<gene>
    <name evidence="9" type="ORF">TCE0_018r05402</name>
</gene>
<dbReference type="PANTHER" id="PTHR42940:SF2">
    <property type="entry name" value="DEHYDROGENASE FAMILY OXIDOREDUCTASE, PUTATIVE (JCVI)-RELATED"/>
    <property type="match status" value="1"/>
</dbReference>
<dbReference type="GO" id="GO:0005737">
    <property type="term" value="C:cytoplasm"/>
    <property type="evidence" value="ECO:0007669"/>
    <property type="project" value="TreeGrafter"/>
</dbReference>